<evidence type="ECO:0000313" key="1">
    <source>
        <dbReference type="EMBL" id="RVD91863.1"/>
    </source>
</evidence>
<dbReference type="VEuPathDB" id="MicrosporidiaDB:TUBRATIS_16730"/>
<organism evidence="1 2">
    <name type="scientific">Tubulinosema ratisbonensis</name>
    <dbReference type="NCBI Taxonomy" id="291195"/>
    <lineage>
        <taxon>Eukaryota</taxon>
        <taxon>Fungi</taxon>
        <taxon>Fungi incertae sedis</taxon>
        <taxon>Microsporidia</taxon>
        <taxon>Tubulinosematoidea</taxon>
        <taxon>Tubulinosematidae</taxon>
        <taxon>Tubulinosema</taxon>
    </lineage>
</organism>
<accession>A0A437AKY4</accession>
<keyword evidence="2" id="KW-1185">Reference proteome</keyword>
<evidence type="ECO:0008006" key="3">
    <source>
        <dbReference type="Google" id="ProtNLM"/>
    </source>
</evidence>
<reference evidence="1 2" key="1">
    <citation type="submission" date="2018-10" db="EMBL/GenBank/DDBJ databases">
        <title>Draft genome sequence of the microsporidian Tubulinosema ratisbonensis.</title>
        <authorList>
            <person name="Polonais V."/>
            <person name="Peyretaillade E."/>
            <person name="Niehus S."/>
            <person name="Wawrzyniak I."/>
            <person name="Franchet A."/>
            <person name="Gaspin C."/>
            <person name="Reichstadt M."/>
            <person name="Belser C."/>
            <person name="Labadie K."/>
            <person name="Delbac F."/>
            <person name="Ferrandon D."/>
        </authorList>
    </citation>
    <scope>NUCLEOTIDE SEQUENCE [LARGE SCALE GENOMIC DNA]</scope>
    <source>
        <strain evidence="1 2">Franzen</strain>
    </source>
</reference>
<dbReference type="EMBL" id="RCSS01000388">
    <property type="protein sequence ID" value="RVD91863.1"/>
    <property type="molecule type" value="Genomic_DNA"/>
</dbReference>
<proteinExistence type="predicted"/>
<dbReference type="Proteomes" id="UP000282876">
    <property type="component" value="Unassembled WGS sequence"/>
</dbReference>
<evidence type="ECO:0000313" key="2">
    <source>
        <dbReference type="Proteomes" id="UP000282876"/>
    </source>
</evidence>
<dbReference type="AlphaFoldDB" id="A0A437AKY4"/>
<protein>
    <recommendedName>
        <fullName evidence="3">UspA domain-containing protein</fullName>
    </recommendedName>
</protein>
<comment type="caution">
    <text evidence="1">The sequence shown here is derived from an EMBL/GenBank/DDBJ whole genome shotgun (WGS) entry which is preliminary data.</text>
</comment>
<name>A0A437AKY4_9MICR</name>
<sequence length="146" mass="17146">MKNIIFLFTKTDFNTPQIDWFNENIFCEDTRIILIFILTENFYYLSDNKLLNFSFQINASESEKRKFEIKTFLEKVADKFKNKEFLSKIILCGEQKEKLSFIIKKIGASTIVIGPDLSNKRAFSIFQSLEDYLCKNVEAAVIRVDK</sequence>
<gene>
    <name evidence="1" type="ORF">TUBRATIS_16730</name>
</gene>
<dbReference type="OrthoDB" id="2189439at2759"/>